<evidence type="ECO:0000313" key="2">
    <source>
        <dbReference type="Proteomes" id="UP000018817"/>
    </source>
</evidence>
<reference evidence="1 2" key="2">
    <citation type="submission" date="2013-11" db="EMBL/GenBank/DDBJ databases">
        <title>The Genome Sequence of Phytophthora parasitica INRA-310.</title>
        <authorList>
            <consortium name="The Broad Institute Genomics Platform"/>
            <person name="Russ C."/>
            <person name="Tyler B."/>
            <person name="Panabieres F."/>
            <person name="Shan W."/>
            <person name="Tripathy S."/>
            <person name="Grunwald N."/>
            <person name="Machado M."/>
            <person name="Johnson C.S."/>
            <person name="Arredondo F."/>
            <person name="Hong C."/>
            <person name="Coffey M."/>
            <person name="Young S.K."/>
            <person name="Zeng Q."/>
            <person name="Gargeya S."/>
            <person name="Fitzgerald M."/>
            <person name="Abouelleil A."/>
            <person name="Alvarado L."/>
            <person name="Chapman S.B."/>
            <person name="Gainer-Dewar J."/>
            <person name="Goldberg J."/>
            <person name="Griggs A."/>
            <person name="Gujja S."/>
            <person name="Hansen M."/>
            <person name="Howarth C."/>
            <person name="Imamovic A."/>
            <person name="Ireland A."/>
            <person name="Larimer J."/>
            <person name="McCowan C."/>
            <person name="Murphy C."/>
            <person name="Pearson M."/>
            <person name="Poon T.W."/>
            <person name="Priest M."/>
            <person name="Roberts A."/>
            <person name="Saif S."/>
            <person name="Shea T."/>
            <person name="Sykes S."/>
            <person name="Wortman J."/>
            <person name="Nusbaum C."/>
            <person name="Birren B."/>
        </authorList>
    </citation>
    <scope>NUCLEOTIDE SEQUENCE [LARGE SCALE GENOMIC DNA]</scope>
    <source>
        <strain evidence="1 2">INRA-310</strain>
    </source>
</reference>
<name>W2PVX7_PHYN3</name>
<proteinExistence type="predicted"/>
<organism evidence="1 2">
    <name type="scientific">Phytophthora nicotianae (strain INRA-310)</name>
    <name type="common">Phytophthora parasitica</name>
    <dbReference type="NCBI Taxonomy" id="761204"/>
    <lineage>
        <taxon>Eukaryota</taxon>
        <taxon>Sar</taxon>
        <taxon>Stramenopiles</taxon>
        <taxon>Oomycota</taxon>
        <taxon>Peronosporomycetes</taxon>
        <taxon>Peronosporales</taxon>
        <taxon>Peronosporaceae</taxon>
        <taxon>Phytophthora</taxon>
    </lineage>
</organism>
<sequence>MPSPVHITAALLSTEYKSFSSARLTSEASVNVRIGLTFITSKLAQFLMANRSRRGQFVATDAQNLSPKLSILKWRADESVYFCRSISTVRFFNEGQLLKMTAISFARRP</sequence>
<dbReference type="EMBL" id="KI669603">
    <property type="protein sequence ID" value="ETN04771.1"/>
    <property type="molecule type" value="Genomic_DNA"/>
</dbReference>
<accession>W2PVX7</accession>
<gene>
    <name evidence="1" type="ORF">PPTG_23589</name>
</gene>
<dbReference type="AlphaFoldDB" id="W2PVX7"/>
<dbReference type="Proteomes" id="UP000018817">
    <property type="component" value="Unassembled WGS sequence"/>
</dbReference>
<reference evidence="2" key="1">
    <citation type="submission" date="2011-12" db="EMBL/GenBank/DDBJ databases">
        <authorList>
            <consortium name="The Broad Institute Genome Sequencing Platform"/>
            <person name="Russ C."/>
            <person name="Tyler B."/>
            <person name="Panabieres F."/>
            <person name="Shan W."/>
            <person name="Tripathy S."/>
            <person name="Grunwald N."/>
            <person name="Machado M."/>
            <person name="Young S.K."/>
            <person name="Zeng Q."/>
            <person name="Gargeya S."/>
            <person name="Fitzgerald M."/>
            <person name="Haas B."/>
            <person name="Abouelleil A."/>
            <person name="Alvarado L."/>
            <person name="Arachchi H.M."/>
            <person name="Berlin A."/>
            <person name="Chapman S.B."/>
            <person name="Gearin G."/>
            <person name="Goldberg J."/>
            <person name="Griggs A."/>
            <person name="Gujja S."/>
            <person name="Hansen M."/>
            <person name="Heiman D."/>
            <person name="Howarth C."/>
            <person name="Larimer J."/>
            <person name="Lui A."/>
            <person name="MacDonald P.J.P."/>
            <person name="McCowen C."/>
            <person name="Montmayeur A."/>
            <person name="Murphy C."/>
            <person name="Neiman D."/>
            <person name="Pearson M."/>
            <person name="Priest M."/>
            <person name="Roberts A."/>
            <person name="Saif S."/>
            <person name="Shea T."/>
            <person name="Sisk P."/>
            <person name="Stolte C."/>
            <person name="Sykes S."/>
            <person name="Wortman J."/>
            <person name="Nusbaum C."/>
            <person name="Birren B."/>
        </authorList>
    </citation>
    <scope>NUCLEOTIDE SEQUENCE [LARGE SCALE GENOMIC DNA]</scope>
    <source>
        <strain evidence="2">INRA-310</strain>
    </source>
</reference>
<dbReference type="VEuPathDB" id="FungiDB:PPTG_23589"/>
<protein>
    <submittedName>
        <fullName evidence="1">Uncharacterized protein</fullName>
    </submittedName>
</protein>
<evidence type="ECO:0000313" key="1">
    <source>
        <dbReference type="EMBL" id="ETN04771.1"/>
    </source>
</evidence>
<dbReference type="GeneID" id="20192188"/>
<dbReference type="RefSeq" id="XP_008910165.1">
    <property type="nucleotide sequence ID" value="XM_008911917.1"/>
</dbReference>